<gene>
    <name evidence="1" type="ORF">PoB_006515200</name>
</gene>
<name>A0AAV4D3A3_9GAST</name>
<protein>
    <submittedName>
        <fullName evidence="1">Uncharacterized protein</fullName>
    </submittedName>
</protein>
<dbReference type="EMBL" id="BLXT01007329">
    <property type="protein sequence ID" value="GFO38647.1"/>
    <property type="molecule type" value="Genomic_DNA"/>
</dbReference>
<dbReference type="AlphaFoldDB" id="A0AAV4D3A3"/>
<accession>A0AAV4D3A3</accession>
<proteinExistence type="predicted"/>
<dbReference type="Proteomes" id="UP000735302">
    <property type="component" value="Unassembled WGS sequence"/>
</dbReference>
<keyword evidence="2" id="KW-1185">Reference proteome</keyword>
<comment type="caution">
    <text evidence="1">The sequence shown here is derived from an EMBL/GenBank/DDBJ whole genome shotgun (WGS) entry which is preliminary data.</text>
</comment>
<evidence type="ECO:0000313" key="2">
    <source>
        <dbReference type="Proteomes" id="UP000735302"/>
    </source>
</evidence>
<organism evidence="1 2">
    <name type="scientific">Plakobranchus ocellatus</name>
    <dbReference type="NCBI Taxonomy" id="259542"/>
    <lineage>
        <taxon>Eukaryota</taxon>
        <taxon>Metazoa</taxon>
        <taxon>Spiralia</taxon>
        <taxon>Lophotrochozoa</taxon>
        <taxon>Mollusca</taxon>
        <taxon>Gastropoda</taxon>
        <taxon>Heterobranchia</taxon>
        <taxon>Euthyneura</taxon>
        <taxon>Panpulmonata</taxon>
        <taxon>Sacoglossa</taxon>
        <taxon>Placobranchoidea</taxon>
        <taxon>Plakobranchidae</taxon>
        <taxon>Plakobranchus</taxon>
    </lineage>
</organism>
<reference evidence="1 2" key="1">
    <citation type="journal article" date="2021" name="Elife">
        <title>Chloroplast acquisition without the gene transfer in kleptoplastic sea slugs, Plakobranchus ocellatus.</title>
        <authorList>
            <person name="Maeda T."/>
            <person name="Takahashi S."/>
            <person name="Yoshida T."/>
            <person name="Shimamura S."/>
            <person name="Takaki Y."/>
            <person name="Nagai Y."/>
            <person name="Toyoda A."/>
            <person name="Suzuki Y."/>
            <person name="Arimoto A."/>
            <person name="Ishii H."/>
            <person name="Satoh N."/>
            <person name="Nishiyama T."/>
            <person name="Hasebe M."/>
            <person name="Maruyama T."/>
            <person name="Minagawa J."/>
            <person name="Obokata J."/>
            <person name="Shigenobu S."/>
        </authorList>
    </citation>
    <scope>NUCLEOTIDE SEQUENCE [LARGE SCALE GENOMIC DNA]</scope>
</reference>
<evidence type="ECO:0000313" key="1">
    <source>
        <dbReference type="EMBL" id="GFO38647.1"/>
    </source>
</evidence>
<sequence>MYPKLSALDTALHLPEASHKKPKSWLEAGAKDVATLGTVQQGVTQSRGIAWLNQSAFSATCVAMAPTACAGILVPDKL</sequence>